<dbReference type="EMBL" id="VNKI01000006">
    <property type="protein sequence ID" value="TVX80154.1"/>
    <property type="molecule type" value="Genomic_DNA"/>
</dbReference>
<keyword evidence="1" id="KW-0472">Membrane</keyword>
<feature type="transmembrane region" description="Helical" evidence="1">
    <location>
        <begin position="77"/>
        <end position="94"/>
    </location>
</feature>
<reference evidence="2 3" key="1">
    <citation type="submission" date="2019-07" db="EMBL/GenBank/DDBJ databases">
        <title>Genome assembly of Bacillus simplex strain GGC-P6A.</title>
        <authorList>
            <person name="Jennings M.E."/>
            <person name="Barton H.A."/>
        </authorList>
    </citation>
    <scope>NUCLEOTIDE SEQUENCE [LARGE SCALE GENOMIC DNA]</scope>
    <source>
        <strain evidence="2 3">GGC-P6A</strain>
    </source>
</reference>
<dbReference type="Pfam" id="PF12679">
    <property type="entry name" value="ABC2_membrane_2"/>
    <property type="match status" value="1"/>
</dbReference>
<feature type="transmembrane region" description="Helical" evidence="1">
    <location>
        <begin position="185"/>
        <end position="207"/>
    </location>
</feature>
<evidence type="ECO:0000313" key="2">
    <source>
        <dbReference type="EMBL" id="TVX80154.1"/>
    </source>
</evidence>
<organism evidence="2 3">
    <name type="scientific">Peribacillus simplex</name>
    <dbReference type="NCBI Taxonomy" id="1478"/>
    <lineage>
        <taxon>Bacteria</taxon>
        <taxon>Bacillati</taxon>
        <taxon>Bacillota</taxon>
        <taxon>Bacilli</taxon>
        <taxon>Bacillales</taxon>
        <taxon>Bacillaceae</taxon>
        <taxon>Peribacillus</taxon>
    </lineage>
</organism>
<feature type="transmembrane region" description="Helical" evidence="1">
    <location>
        <begin position="232"/>
        <end position="255"/>
    </location>
</feature>
<comment type="caution">
    <text evidence="2">The sequence shown here is derived from an EMBL/GenBank/DDBJ whole genome shotgun (WGS) entry which is preliminary data.</text>
</comment>
<dbReference type="GO" id="GO:0140359">
    <property type="term" value="F:ABC-type transporter activity"/>
    <property type="evidence" value="ECO:0007669"/>
    <property type="project" value="InterPro"/>
</dbReference>
<proteinExistence type="predicted"/>
<accession>A0A8B5XY84</accession>
<feature type="transmembrane region" description="Helical" evidence="1">
    <location>
        <begin position="155"/>
        <end position="173"/>
    </location>
</feature>
<gene>
    <name evidence="2" type="ORF">FQP34_14065</name>
</gene>
<name>A0A8B5XY84_9BACI</name>
<dbReference type="PANTHER" id="PTHR43471">
    <property type="entry name" value="ABC TRANSPORTER PERMEASE"/>
    <property type="match status" value="1"/>
</dbReference>
<keyword evidence="1" id="KW-0812">Transmembrane</keyword>
<feature type="transmembrane region" description="Helical" evidence="1">
    <location>
        <begin position="21"/>
        <end position="42"/>
    </location>
</feature>
<sequence>MNNFSVLAKKEFIQMVREFKVIWLPLVFIFLGITQPVVSYYLPSILEALGGGQGITIDPSMAAQKGGEVLASTLGSQFDQLGVMIIIVSMMGVVQSDKANGMLAFILTRPVTVGSYISGKIISNYLFVACSVALGYLVSYLYVVFLFTSVDFADLILALLFYLLWILFIVSFTTMISTIFNSQGIIALISIVFLLGCRIIVGLSPVIDNVNPASMSKYAMEVLILGTVNSQAIWGALAALALTAVTISVTNLWILKKKFNNE</sequence>
<feature type="transmembrane region" description="Helical" evidence="1">
    <location>
        <begin position="125"/>
        <end position="149"/>
    </location>
</feature>
<dbReference type="AlphaFoldDB" id="A0A8B5XY84"/>
<evidence type="ECO:0000256" key="1">
    <source>
        <dbReference type="SAM" id="Phobius"/>
    </source>
</evidence>
<dbReference type="RefSeq" id="WP_144478913.1">
    <property type="nucleotide sequence ID" value="NZ_VNKI01000006.1"/>
</dbReference>
<evidence type="ECO:0000313" key="3">
    <source>
        <dbReference type="Proteomes" id="UP000317770"/>
    </source>
</evidence>
<keyword evidence="1" id="KW-1133">Transmembrane helix</keyword>
<protein>
    <submittedName>
        <fullName evidence="2">ABC transporter permease subunit</fullName>
    </submittedName>
</protein>
<dbReference type="GO" id="GO:0005886">
    <property type="term" value="C:plasma membrane"/>
    <property type="evidence" value="ECO:0007669"/>
    <property type="project" value="UniProtKB-SubCell"/>
</dbReference>
<dbReference type="Proteomes" id="UP000317770">
    <property type="component" value="Unassembled WGS sequence"/>
</dbReference>